<comment type="catalytic activity">
    <reaction evidence="8">
        <text>ATP + H2O = ADP + phosphate + H(+)</text>
        <dbReference type="Rhea" id="RHEA:13065"/>
        <dbReference type="ChEBI" id="CHEBI:15377"/>
        <dbReference type="ChEBI" id="CHEBI:15378"/>
        <dbReference type="ChEBI" id="CHEBI:30616"/>
        <dbReference type="ChEBI" id="CHEBI:43474"/>
        <dbReference type="ChEBI" id="CHEBI:456216"/>
        <dbReference type="EC" id="3.6.4.13"/>
    </reaction>
</comment>
<dbReference type="EMBL" id="SOHH01000056">
    <property type="protein sequence ID" value="TFD79135.1"/>
    <property type="molecule type" value="Genomic_DNA"/>
</dbReference>
<keyword evidence="4" id="KW-0378">Hydrolase</keyword>
<evidence type="ECO:0000256" key="3">
    <source>
        <dbReference type="ARBA" id="ARBA00022741"/>
    </source>
</evidence>
<dbReference type="GO" id="GO:0005737">
    <property type="term" value="C:cytoplasm"/>
    <property type="evidence" value="ECO:0007669"/>
    <property type="project" value="UniProtKB-SubCell"/>
</dbReference>
<feature type="non-terminal residue" evidence="11">
    <location>
        <position position="1"/>
    </location>
</feature>
<dbReference type="GO" id="GO:0003724">
    <property type="term" value="F:RNA helicase activity"/>
    <property type="evidence" value="ECO:0007669"/>
    <property type="project" value="UniProtKB-EC"/>
</dbReference>
<dbReference type="Pfam" id="PF03880">
    <property type="entry name" value="DbpA"/>
    <property type="match status" value="1"/>
</dbReference>
<accession>A0A4R9BAD2</accession>
<comment type="subcellular location">
    <subcellularLocation>
        <location evidence="1">Cytoplasm</location>
    </subcellularLocation>
</comment>
<evidence type="ECO:0000256" key="7">
    <source>
        <dbReference type="ARBA" id="ARBA00022884"/>
    </source>
</evidence>
<evidence type="ECO:0000256" key="1">
    <source>
        <dbReference type="ARBA" id="ARBA00004496"/>
    </source>
</evidence>
<keyword evidence="7" id="KW-0694">RNA-binding</keyword>
<name>A0A4R9BAD2_9MICO</name>
<comment type="caution">
    <text evidence="11">The sequence shown here is derived from an EMBL/GenBank/DDBJ whole genome shotgun (WGS) entry which is preliminary data.</text>
</comment>
<feature type="compositionally biased region" description="Basic and acidic residues" evidence="9">
    <location>
        <begin position="1"/>
        <end position="34"/>
    </location>
</feature>
<sequence>ARADQARGGRDDRGDRGDRGARAERPERRPRDNNRAMASYRIEVGKRHKVEPRQIVGALANEGGLSREDFGHIQINPEYSLVELPADLPGDLLGRLANTRISGKLIEIHADNGGPVRREDRGDRPPRKPRRD</sequence>
<keyword evidence="2" id="KW-0963">Cytoplasm</keyword>
<keyword evidence="5 11" id="KW-0347">Helicase</keyword>
<evidence type="ECO:0000256" key="6">
    <source>
        <dbReference type="ARBA" id="ARBA00022840"/>
    </source>
</evidence>
<dbReference type="FunFam" id="3.30.70.330:FF:000068">
    <property type="entry name" value="ATP-dependent RNA helicase DeaD"/>
    <property type="match status" value="1"/>
</dbReference>
<dbReference type="InterPro" id="IPR005580">
    <property type="entry name" value="DbpA/CsdA_RNA-bd_dom"/>
</dbReference>
<reference evidence="11 12" key="1">
    <citation type="submission" date="2019-03" db="EMBL/GenBank/DDBJ databases">
        <title>Genomics of glacier-inhabiting Cryobacterium strains.</title>
        <authorList>
            <person name="Liu Q."/>
            <person name="Xin Y.-H."/>
        </authorList>
    </citation>
    <scope>NUCLEOTIDE SEQUENCE [LARGE SCALE GENOMIC DNA]</scope>
    <source>
        <strain evidence="11 12">Hh4</strain>
    </source>
</reference>
<keyword evidence="6" id="KW-0067">ATP-binding</keyword>
<evidence type="ECO:0000313" key="11">
    <source>
        <dbReference type="EMBL" id="TFD79135.1"/>
    </source>
</evidence>
<evidence type="ECO:0000256" key="4">
    <source>
        <dbReference type="ARBA" id="ARBA00022801"/>
    </source>
</evidence>
<evidence type="ECO:0000313" key="12">
    <source>
        <dbReference type="Proteomes" id="UP000298313"/>
    </source>
</evidence>
<feature type="region of interest" description="Disordered" evidence="9">
    <location>
        <begin position="1"/>
        <end position="37"/>
    </location>
</feature>
<dbReference type="AlphaFoldDB" id="A0A4R9BAD2"/>
<gene>
    <name evidence="11" type="ORF">E3T48_06020</name>
</gene>
<dbReference type="Proteomes" id="UP000298313">
    <property type="component" value="Unassembled WGS sequence"/>
</dbReference>
<dbReference type="InterPro" id="IPR034415">
    <property type="entry name" value="CsdA_RRM"/>
</dbReference>
<keyword evidence="3" id="KW-0547">Nucleotide-binding</keyword>
<feature type="region of interest" description="Disordered" evidence="9">
    <location>
        <begin position="109"/>
        <end position="132"/>
    </location>
</feature>
<feature type="domain" description="DEAD box helicase DbpA/CsdA RNA-binding" evidence="10">
    <location>
        <begin position="40"/>
        <end position="108"/>
    </location>
</feature>
<dbReference type="CDD" id="cd12499">
    <property type="entry name" value="RRM_EcCsdA_like"/>
    <property type="match status" value="1"/>
</dbReference>
<dbReference type="GO" id="GO:0016787">
    <property type="term" value="F:hydrolase activity"/>
    <property type="evidence" value="ECO:0007669"/>
    <property type="project" value="UniProtKB-KW"/>
</dbReference>
<dbReference type="GO" id="GO:0005524">
    <property type="term" value="F:ATP binding"/>
    <property type="evidence" value="ECO:0007669"/>
    <property type="project" value="UniProtKB-KW"/>
</dbReference>
<evidence type="ECO:0000256" key="9">
    <source>
        <dbReference type="SAM" id="MobiDB-lite"/>
    </source>
</evidence>
<evidence type="ECO:0000256" key="5">
    <source>
        <dbReference type="ARBA" id="ARBA00022806"/>
    </source>
</evidence>
<dbReference type="Gene3D" id="3.30.70.330">
    <property type="match status" value="1"/>
</dbReference>
<dbReference type="RefSeq" id="WP_174844136.1">
    <property type="nucleotide sequence ID" value="NZ_SOHH01000056.1"/>
</dbReference>
<protein>
    <submittedName>
        <fullName evidence="11">ATP-dependent RNA helicase</fullName>
    </submittedName>
</protein>
<proteinExistence type="predicted"/>
<evidence type="ECO:0000256" key="8">
    <source>
        <dbReference type="ARBA" id="ARBA00047984"/>
    </source>
</evidence>
<keyword evidence="12" id="KW-1185">Reference proteome</keyword>
<evidence type="ECO:0000259" key="10">
    <source>
        <dbReference type="Pfam" id="PF03880"/>
    </source>
</evidence>
<dbReference type="InterPro" id="IPR012677">
    <property type="entry name" value="Nucleotide-bd_a/b_plait_sf"/>
</dbReference>
<evidence type="ECO:0000256" key="2">
    <source>
        <dbReference type="ARBA" id="ARBA00022490"/>
    </source>
</evidence>
<organism evidence="11 12">
    <name type="scientific">Cryobacterium fucosi</name>
    <dbReference type="NCBI Taxonomy" id="1259157"/>
    <lineage>
        <taxon>Bacteria</taxon>
        <taxon>Bacillati</taxon>
        <taxon>Actinomycetota</taxon>
        <taxon>Actinomycetes</taxon>
        <taxon>Micrococcales</taxon>
        <taxon>Microbacteriaceae</taxon>
        <taxon>Cryobacterium</taxon>
    </lineage>
</organism>
<dbReference type="GO" id="GO:0003723">
    <property type="term" value="F:RNA binding"/>
    <property type="evidence" value="ECO:0007669"/>
    <property type="project" value="UniProtKB-KW"/>
</dbReference>